<sequence length="314" mass="33257">MNFEYFKTAGLLLAVSVMLTACSKPESNAVTTTSDGLATRVDQFQGVASNQKAAVIVGKNVIAVMPHDGGKPTRVELKGIVSLIDVATCSDGSFVALDFYKKVWTSSDNGQSWASKPTPESIRPLGLTCGPGNSYWFVGSNSSIVHSTNRGGSWSVNSNNEDSMFNTIQFINDQTVVVTGEYGMFKKSSDGGKTWAKSSIGPEFYPYTALFTSTQEGFVTSLTGIIMRTKDGGATWEATKNATGLSQFGLVNVEGRIFSVGLGGTVLSFNGTQWSPVKLENFGAPYLKGVAAIGQGRFLVAGGNGAWKVVSAKN</sequence>
<feature type="chain" id="PRO_5013348078" evidence="1">
    <location>
        <begin position="24"/>
        <end position="314"/>
    </location>
</feature>
<proteinExistence type="predicted"/>
<comment type="caution">
    <text evidence="2">The sequence shown here is derived from an EMBL/GenBank/DDBJ whole genome shotgun (WGS) entry which is preliminary data.</text>
</comment>
<dbReference type="AlphaFoldDB" id="A0A229FVV1"/>
<dbReference type="Gene3D" id="2.130.10.10">
    <property type="entry name" value="YVTN repeat-like/Quinoprotein amine dehydrogenase"/>
    <property type="match status" value="1"/>
</dbReference>
<reference evidence="2 3" key="1">
    <citation type="submission" date="2017-06" db="EMBL/GenBank/DDBJ databases">
        <title>Reclassification of a Polynucleobacter cosmopolitanus strain isolated from tropical Lake Victoria as Polynucleobacter victoriensis comb. nov.</title>
        <authorList>
            <person name="Hahn M.W."/>
        </authorList>
    </citation>
    <scope>NUCLEOTIDE SEQUENCE [LARGE SCALE GENOMIC DNA]</scope>
    <source>
        <strain evidence="2 3">MWH-MoIso2</strain>
    </source>
</reference>
<keyword evidence="3" id="KW-1185">Reference proteome</keyword>
<dbReference type="Proteomes" id="UP000215188">
    <property type="component" value="Unassembled WGS sequence"/>
</dbReference>
<name>A0A229FVV1_9BURK</name>
<dbReference type="PANTHER" id="PTHR47199">
    <property type="entry name" value="PHOTOSYSTEM II STABILITY/ASSEMBLY FACTOR HCF136, CHLOROPLASTIC"/>
    <property type="match status" value="1"/>
</dbReference>
<dbReference type="SUPFAM" id="SSF110296">
    <property type="entry name" value="Oligoxyloglucan reducing end-specific cellobiohydrolase"/>
    <property type="match status" value="1"/>
</dbReference>
<gene>
    <name evidence="2" type="ORF">AOC33_03030</name>
</gene>
<dbReference type="InterPro" id="IPR015943">
    <property type="entry name" value="WD40/YVTN_repeat-like_dom_sf"/>
</dbReference>
<dbReference type="PROSITE" id="PS51257">
    <property type="entry name" value="PROKAR_LIPOPROTEIN"/>
    <property type="match status" value="1"/>
</dbReference>
<accession>A0A229FVV1</accession>
<evidence type="ECO:0000313" key="3">
    <source>
        <dbReference type="Proteomes" id="UP000215188"/>
    </source>
</evidence>
<evidence type="ECO:0000256" key="1">
    <source>
        <dbReference type="SAM" id="SignalP"/>
    </source>
</evidence>
<evidence type="ECO:0000313" key="2">
    <source>
        <dbReference type="EMBL" id="OXL16074.1"/>
    </source>
</evidence>
<organism evidence="2 3">
    <name type="scientific">Polynucleobacter cosmopolitanus</name>
    <dbReference type="NCBI Taxonomy" id="351345"/>
    <lineage>
        <taxon>Bacteria</taxon>
        <taxon>Pseudomonadati</taxon>
        <taxon>Pseudomonadota</taxon>
        <taxon>Betaproteobacteria</taxon>
        <taxon>Burkholderiales</taxon>
        <taxon>Burkholderiaceae</taxon>
        <taxon>Polynucleobacter</taxon>
    </lineage>
</organism>
<dbReference type="OrthoDB" id="9767885at2"/>
<dbReference type="RefSeq" id="WP_089515103.1">
    <property type="nucleotide sequence ID" value="NZ_NJGG01000001.1"/>
</dbReference>
<dbReference type="PANTHER" id="PTHR47199:SF2">
    <property type="entry name" value="PHOTOSYSTEM II STABILITY_ASSEMBLY FACTOR HCF136, CHLOROPLASTIC"/>
    <property type="match status" value="1"/>
</dbReference>
<keyword evidence="1" id="KW-0732">Signal</keyword>
<dbReference type="EMBL" id="NJGG01000001">
    <property type="protein sequence ID" value="OXL16074.1"/>
    <property type="molecule type" value="Genomic_DNA"/>
</dbReference>
<feature type="signal peptide" evidence="1">
    <location>
        <begin position="1"/>
        <end position="23"/>
    </location>
</feature>
<protein>
    <submittedName>
        <fullName evidence="2">Uncharacterized protein</fullName>
    </submittedName>
</protein>